<name>A0A2N3IIM1_9BACT</name>
<evidence type="ECO:0000256" key="5">
    <source>
        <dbReference type="ARBA" id="ARBA00023049"/>
    </source>
</evidence>
<evidence type="ECO:0000256" key="3">
    <source>
        <dbReference type="ARBA" id="ARBA00022801"/>
    </source>
</evidence>
<evidence type="ECO:0000313" key="10">
    <source>
        <dbReference type="Proteomes" id="UP000233387"/>
    </source>
</evidence>
<protein>
    <submittedName>
        <fullName evidence="9">Peptidase family M48</fullName>
    </submittedName>
</protein>
<accession>A0A2N3IIM1</accession>
<gene>
    <name evidence="9" type="ORF">Rain11_0781</name>
</gene>
<dbReference type="GO" id="GO:0051603">
    <property type="term" value="P:proteolysis involved in protein catabolic process"/>
    <property type="evidence" value="ECO:0007669"/>
    <property type="project" value="TreeGrafter"/>
</dbReference>
<dbReference type="RefSeq" id="WP_101358046.1">
    <property type="nucleotide sequence ID" value="NZ_NKXO01000010.1"/>
</dbReference>
<keyword evidence="4 6" id="KW-0862">Zinc</keyword>
<evidence type="ECO:0000313" key="9">
    <source>
        <dbReference type="EMBL" id="PKQ70121.1"/>
    </source>
</evidence>
<dbReference type="PANTHER" id="PTHR22726">
    <property type="entry name" value="METALLOENDOPEPTIDASE OMA1"/>
    <property type="match status" value="1"/>
</dbReference>
<dbReference type="OrthoDB" id="9810445at2"/>
<keyword evidence="1 6" id="KW-0645">Protease</keyword>
<organism evidence="9 10">
    <name type="scientific">Raineya orbicola</name>
    <dbReference type="NCBI Taxonomy" id="2016530"/>
    <lineage>
        <taxon>Bacteria</taxon>
        <taxon>Pseudomonadati</taxon>
        <taxon>Bacteroidota</taxon>
        <taxon>Cytophagia</taxon>
        <taxon>Cytophagales</taxon>
        <taxon>Raineyaceae</taxon>
        <taxon>Raineya</taxon>
    </lineage>
</organism>
<comment type="cofactor">
    <cofactor evidence="6">
        <name>Zn(2+)</name>
        <dbReference type="ChEBI" id="CHEBI:29105"/>
    </cofactor>
    <text evidence="6">Binds 1 zinc ion per subunit.</text>
</comment>
<keyword evidence="10" id="KW-1185">Reference proteome</keyword>
<feature type="region of interest" description="Disordered" evidence="7">
    <location>
        <begin position="243"/>
        <end position="263"/>
    </location>
</feature>
<evidence type="ECO:0000256" key="6">
    <source>
        <dbReference type="RuleBase" id="RU003983"/>
    </source>
</evidence>
<dbReference type="EMBL" id="NKXO01000010">
    <property type="protein sequence ID" value="PKQ70121.1"/>
    <property type="molecule type" value="Genomic_DNA"/>
</dbReference>
<comment type="caution">
    <text evidence="9">The sequence shown here is derived from an EMBL/GenBank/DDBJ whole genome shotgun (WGS) entry which is preliminary data.</text>
</comment>
<evidence type="ECO:0000256" key="2">
    <source>
        <dbReference type="ARBA" id="ARBA00022723"/>
    </source>
</evidence>
<dbReference type="Gene3D" id="3.30.2010.10">
    <property type="entry name" value="Metalloproteases ('zincins'), catalytic domain"/>
    <property type="match status" value="1"/>
</dbReference>
<dbReference type="PROSITE" id="PS51257">
    <property type="entry name" value="PROKAR_LIPOPROTEIN"/>
    <property type="match status" value="1"/>
</dbReference>
<dbReference type="GO" id="GO:0004222">
    <property type="term" value="F:metalloendopeptidase activity"/>
    <property type="evidence" value="ECO:0007669"/>
    <property type="project" value="InterPro"/>
</dbReference>
<sequence>MKRAIFLFIFLSFTLLIIQSCKKPLIFGIEYQKNLGLQVRDQILSDPQNYPILDEKRYPEAYRHINRITQNILNSGKVELKDRFTWEVRIIQDDKTLNAFCTPGGYIFVYTGLIKYLETEDQLAGVMGHEIAHADRQHSARQLEKQFGVALLVEIALGQKGGQDLKNLANALAGLRFSRDHEYEADAFSVEYLSGTQYRCNGAADFFVKLTQSGAQTPPEFLSTHPNPGNRVEAINQKAQAINCPTNKPDSKTEYQKLKASLP</sequence>
<comment type="similarity">
    <text evidence="6">Belongs to the peptidase M48 family.</text>
</comment>
<keyword evidence="3 6" id="KW-0378">Hydrolase</keyword>
<dbReference type="AlphaFoldDB" id="A0A2N3IIM1"/>
<dbReference type="Proteomes" id="UP000233387">
    <property type="component" value="Unassembled WGS sequence"/>
</dbReference>
<evidence type="ECO:0000256" key="1">
    <source>
        <dbReference type="ARBA" id="ARBA00022670"/>
    </source>
</evidence>
<reference evidence="9 10" key="1">
    <citation type="submission" date="2017-06" db="EMBL/GenBank/DDBJ databases">
        <title>Raineya orbicola gen. nov., sp. nov. a slightly thermophilic bacterium of the phylum Bacteroidetes and the description of Raineyaceae fam. nov.</title>
        <authorList>
            <person name="Albuquerque L."/>
            <person name="Polonia A.R.M."/>
            <person name="Barroso C."/>
            <person name="Froufe H.J.C."/>
            <person name="Lage O."/>
            <person name="Lobo-Da-Cunha A."/>
            <person name="Egas C."/>
            <person name="Da Costa M.S."/>
        </authorList>
    </citation>
    <scope>NUCLEOTIDE SEQUENCE [LARGE SCALE GENOMIC DNA]</scope>
    <source>
        <strain evidence="9 10">SPSPC-11</strain>
    </source>
</reference>
<dbReference type="Pfam" id="PF01435">
    <property type="entry name" value="Peptidase_M48"/>
    <property type="match status" value="1"/>
</dbReference>
<dbReference type="InterPro" id="IPR001915">
    <property type="entry name" value="Peptidase_M48"/>
</dbReference>
<dbReference type="InterPro" id="IPR051156">
    <property type="entry name" value="Mito/Outer_Membr_Metalloprot"/>
</dbReference>
<feature type="domain" description="Peptidase M48" evidence="8">
    <location>
        <begin position="63"/>
        <end position="237"/>
    </location>
</feature>
<dbReference type="GO" id="GO:0046872">
    <property type="term" value="F:metal ion binding"/>
    <property type="evidence" value="ECO:0007669"/>
    <property type="project" value="UniProtKB-KW"/>
</dbReference>
<evidence type="ECO:0000256" key="7">
    <source>
        <dbReference type="SAM" id="MobiDB-lite"/>
    </source>
</evidence>
<dbReference type="PANTHER" id="PTHR22726:SF1">
    <property type="entry name" value="METALLOENDOPEPTIDASE OMA1, MITOCHONDRIAL"/>
    <property type="match status" value="1"/>
</dbReference>
<evidence type="ECO:0000259" key="8">
    <source>
        <dbReference type="Pfam" id="PF01435"/>
    </source>
</evidence>
<evidence type="ECO:0000256" key="4">
    <source>
        <dbReference type="ARBA" id="ARBA00022833"/>
    </source>
</evidence>
<keyword evidence="2" id="KW-0479">Metal-binding</keyword>
<proteinExistence type="inferred from homology"/>
<keyword evidence="5 6" id="KW-0482">Metalloprotease</keyword>
<dbReference type="GO" id="GO:0016020">
    <property type="term" value="C:membrane"/>
    <property type="evidence" value="ECO:0007669"/>
    <property type="project" value="TreeGrafter"/>
</dbReference>